<dbReference type="Proteomes" id="UP000766550">
    <property type="component" value="Unassembled WGS sequence"/>
</dbReference>
<proteinExistence type="predicted"/>
<keyword evidence="2" id="KW-1185">Reference proteome</keyword>
<organism evidence="1 2">
    <name type="scientific">Haloarcula limicola</name>
    <dbReference type="NCBI Taxonomy" id="1429915"/>
    <lineage>
        <taxon>Archaea</taxon>
        <taxon>Methanobacteriati</taxon>
        <taxon>Methanobacteriota</taxon>
        <taxon>Stenosarchaea group</taxon>
        <taxon>Halobacteria</taxon>
        <taxon>Halobacteriales</taxon>
        <taxon>Haloarculaceae</taxon>
        <taxon>Haloarcula</taxon>
    </lineage>
</organism>
<gene>
    <name evidence="1" type="ORF">KTS45_12520</name>
</gene>
<protein>
    <submittedName>
        <fullName evidence="1">Uncharacterized protein</fullName>
    </submittedName>
</protein>
<sequence>MINRQTILSFALVALVLGGGLTDVVSASNSTINYEEGPDAYIYEERVDVAAHNMTAMDSPLQYYGDNGELRSLNATQNSSLNETVMVRYDKIDDEDLRKFPRSAENGSALDAGNWTTSSASVSSTSTSLTVSTSGIASGSSGTATYDRVSIDSDPSKRVLFTVFNVDQLDSAADVTIRAVDSDGDYKAAEINSSASTDSTHVAATGQGNGYVFQQKLVDLPTEGSGDGTFDNIESVEIVVSDADASVTLTGLDVERKSTIELGETYENGEATSFTEVDSPGEVGLTSLDTLPSMFDDATIEDLGVLGIEYRASDQPASDISANYTSADNYAGYPSKLDLYQRITVPTAIDISHHNLELRTEQKFISERYKVARMAEGTGDTDFENISSWSDLSSTYNENGATHVLDASIQPGQSYVVNTLLVLQDDEVRMLQDTSPAGGAAPVSDGGIFGSIWTWITGAIATLSLGYVKLRGGE</sequence>
<dbReference type="AlphaFoldDB" id="A0A8J7YAF7"/>
<dbReference type="OrthoDB" id="326330at2157"/>
<accession>A0A8J7YAF7</accession>
<evidence type="ECO:0000313" key="2">
    <source>
        <dbReference type="Proteomes" id="UP000766550"/>
    </source>
</evidence>
<dbReference type="EMBL" id="JAHQXF010000002">
    <property type="protein sequence ID" value="MBV0925021.1"/>
    <property type="molecule type" value="Genomic_DNA"/>
</dbReference>
<name>A0A8J7YAF7_9EURY</name>
<dbReference type="RefSeq" id="WP_162317863.1">
    <property type="nucleotide sequence ID" value="NZ_JAHQXF010000002.1"/>
</dbReference>
<comment type="caution">
    <text evidence="1">The sequence shown here is derived from an EMBL/GenBank/DDBJ whole genome shotgun (WGS) entry which is preliminary data.</text>
</comment>
<reference evidence="1 2" key="1">
    <citation type="submission" date="2021-06" db="EMBL/GenBank/DDBJ databases">
        <title>New haloarchaea isolates fom saline soil.</title>
        <authorList>
            <person name="Duran-Viseras A."/>
            <person name="Sanchez-Porro C.S."/>
            <person name="Ventosa A."/>
        </authorList>
    </citation>
    <scope>NUCLEOTIDE SEQUENCE [LARGE SCALE GENOMIC DNA]</scope>
    <source>
        <strain evidence="1 2">JCM 183640</strain>
    </source>
</reference>
<evidence type="ECO:0000313" key="1">
    <source>
        <dbReference type="EMBL" id="MBV0925021.1"/>
    </source>
</evidence>